<evidence type="ECO:0000256" key="1">
    <source>
        <dbReference type="SAM" id="Phobius"/>
    </source>
</evidence>
<feature type="transmembrane region" description="Helical" evidence="1">
    <location>
        <begin position="85"/>
        <end position="109"/>
    </location>
</feature>
<dbReference type="Proteomes" id="UP000321523">
    <property type="component" value="Unassembled WGS sequence"/>
</dbReference>
<dbReference type="EMBL" id="BJYZ01000017">
    <property type="protein sequence ID" value="GEO39659.1"/>
    <property type="molecule type" value="Genomic_DNA"/>
</dbReference>
<feature type="transmembrane region" description="Helical" evidence="1">
    <location>
        <begin position="6"/>
        <end position="35"/>
    </location>
</feature>
<name>A0A512DT53_9PROT</name>
<dbReference type="OrthoDB" id="7357449at2"/>
<keyword evidence="1" id="KW-0472">Membrane</keyword>
<reference evidence="2 3" key="1">
    <citation type="submission" date="2019-07" db="EMBL/GenBank/DDBJ databases">
        <title>Whole genome shotgun sequence of Skermanella aerolata NBRC 106429.</title>
        <authorList>
            <person name="Hosoyama A."/>
            <person name="Uohara A."/>
            <person name="Ohji S."/>
            <person name="Ichikawa N."/>
        </authorList>
    </citation>
    <scope>NUCLEOTIDE SEQUENCE [LARGE SCALE GENOMIC DNA]</scope>
    <source>
        <strain evidence="2 3">NBRC 106429</strain>
    </source>
</reference>
<accession>A0A512DT53</accession>
<organism evidence="2 3">
    <name type="scientific">Skermanella aerolata</name>
    <dbReference type="NCBI Taxonomy" id="393310"/>
    <lineage>
        <taxon>Bacteria</taxon>
        <taxon>Pseudomonadati</taxon>
        <taxon>Pseudomonadota</taxon>
        <taxon>Alphaproteobacteria</taxon>
        <taxon>Rhodospirillales</taxon>
        <taxon>Azospirillaceae</taxon>
        <taxon>Skermanella</taxon>
    </lineage>
</organism>
<comment type="caution">
    <text evidence="2">The sequence shown here is derived from an EMBL/GenBank/DDBJ whole genome shotgun (WGS) entry which is preliminary data.</text>
</comment>
<feature type="transmembrane region" description="Helical" evidence="1">
    <location>
        <begin position="47"/>
        <end position="65"/>
    </location>
</feature>
<keyword evidence="1" id="KW-1133">Transmembrane helix</keyword>
<dbReference type="AlphaFoldDB" id="A0A512DT53"/>
<evidence type="ECO:0000313" key="3">
    <source>
        <dbReference type="Proteomes" id="UP000321523"/>
    </source>
</evidence>
<keyword evidence="3" id="KW-1185">Reference proteome</keyword>
<proteinExistence type="predicted"/>
<keyword evidence="1" id="KW-0812">Transmembrane</keyword>
<evidence type="ECO:0000313" key="2">
    <source>
        <dbReference type="EMBL" id="GEO39659.1"/>
    </source>
</evidence>
<gene>
    <name evidence="2" type="ORF">SAE02_38070</name>
</gene>
<sequence length="143" mass="15473">MVTVLLILMPVGLIFLPTTVLLAVGMIPTVVAYVVDRDPDKTAPMTVGGLNFAGVFAFAVSLWQAGHTMAALSRILTDPFAWLVMYGAAGLGWTLYYGIPPAVAGWIILRAESKIAQRIEEQRELIDLWGTEVNGIVEDVKDA</sequence>
<protein>
    <submittedName>
        <fullName evidence="2">Uncharacterized protein</fullName>
    </submittedName>
</protein>